<proteinExistence type="predicted"/>
<dbReference type="EMBL" id="VIWP01000010">
    <property type="protein sequence ID" value="TWF47775.1"/>
    <property type="molecule type" value="Genomic_DNA"/>
</dbReference>
<evidence type="ECO:0000313" key="2">
    <source>
        <dbReference type="Proteomes" id="UP000320653"/>
    </source>
</evidence>
<keyword evidence="2" id="KW-1185">Reference proteome</keyword>
<organism evidence="1 2">
    <name type="scientific">Neorhizobium alkalisoli</name>
    <dbReference type="NCBI Taxonomy" id="528178"/>
    <lineage>
        <taxon>Bacteria</taxon>
        <taxon>Pseudomonadati</taxon>
        <taxon>Pseudomonadota</taxon>
        <taxon>Alphaproteobacteria</taxon>
        <taxon>Hyphomicrobiales</taxon>
        <taxon>Rhizobiaceae</taxon>
        <taxon>Rhizobium/Agrobacterium group</taxon>
        <taxon>Neorhizobium</taxon>
    </lineage>
</organism>
<gene>
    <name evidence="1" type="ORF">FHW37_11071</name>
</gene>
<accession>A0A561QBM7</accession>
<protein>
    <submittedName>
        <fullName evidence="1">Uncharacterized protein</fullName>
    </submittedName>
</protein>
<dbReference type="AlphaFoldDB" id="A0A561QBM7"/>
<dbReference type="Proteomes" id="UP000320653">
    <property type="component" value="Unassembled WGS sequence"/>
</dbReference>
<reference evidence="1 2" key="1">
    <citation type="submission" date="2019-06" db="EMBL/GenBank/DDBJ databases">
        <title>Sorghum-associated microbial communities from plants grown in Nebraska, USA.</title>
        <authorList>
            <person name="Schachtman D."/>
        </authorList>
    </citation>
    <scope>NUCLEOTIDE SEQUENCE [LARGE SCALE GENOMIC DNA]</scope>
    <source>
        <strain evidence="1 2">1225</strain>
    </source>
</reference>
<comment type="caution">
    <text evidence="1">The sequence shown here is derived from an EMBL/GenBank/DDBJ whole genome shotgun (WGS) entry which is preliminary data.</text>
</comment>
<evidence type="ECO:0000313" key="1">
    <source>
        <dbReference type="EMBL" id="TWF47775.1"/>
    </source>
</evidence>
<name>A0A561QBM7_9HYPH</name>
<sequence length="48" mass="5329">MRRLNENISSGNAMLLGQMLDSEICCLVRFKYCADRGGAIVGHSFTHL</sequence>